<dbReference type="Pfam" id="PF13714">
    <property type="entry name" value="PEP_mutase"/>
    <property type="match status" value="1"/>
</dbReference>
<dbReference type="CDD" id="cd00377">
    <property type="entry name" value="ICL_PEPM"/>
    <property type="match status" value="1"/>
</dbReference>
<comment type="caution">
    <text evidence="1">The sequence shown here is derived from an EMBL/GenBank/DDBJ whole genome shotgun (WGS) entry which is preliminary data.</text>
</comment>
<dbReference type="EMBL" id="LILC01000006">
    <property type="protein sequence ID" value="KOO48184.1"/>
    <property type="molecule type" value="Genomic_DNA"/>
</dbReference>
<name>A0A0M0LAW1_9BACI</name>
<dbReference type="InterPro" id="IPR039556">
    <property type="entry name" value="ICL/PEPM"/>
</dbReference>
<evidence type="ECO:0008006" key="3">
    <source>
        <dbReference type="Google" id="ProtNLM"/>
    </source>
</evidence>
<dbReference type="PANTHER" id="PTHR42905">
    <property type="entry name" value="PHOSPHOENOLPYRUVATE CARBOXYLASE"/>
    <property type="match status" value="1"/>
</dbReference>
<gene>
    <name evidence="1" type="ORF">AMD01_05125</name>
</gene>
<evidence type="ECO:0000313" key="2">
    <source>
        <dbReference type="Proteomes" id="UP000037558"/>
    </source>
</evidence>
<organism evidence="1 2">
    <name type="scientific">Priestia koreensis</name>
    <dbReference type="NCBI Taxonomy" id="284581"/>
    <lineage>
        <taxon>Bacteria</taxon>
        <taxon>Bacillati</taxon>
        <taxon>Bacillota</taxon>
        <taxon>Bacilli</taxon>
        <taxon>Bacillales</taxon>
        <taxon>Bacillaceae</taxon>
        <taxon>Priestia</taxon>
    </lineage>
</organism>
<dbReference type="PATRIC" id="fig|284581.3.peg.1410"/>
<dbReference type="PANTHER" id="PTHR42905:SF16">
    <property type="entry name" value="CARBOXYPHOSPHONOENOLPYRUVATE PHOSPHONOMUTASE-LIKE PROTEIN (AFU_ORTHOLOGUE AFUA_5G07230)"/>
    <property type="match status" value="1"/>
</dbReference>
<dbReference type="AlphaFoldDB" id="A0A0M0LAW1"/>
<dbReference type="SUPFAM" id="SSF51621">
    <property type="entry name" value="Phosphoenolpyruvate/pyruvate domain"/>
    <property type="match status" value="1"/>
</dbReference>
<dbReference type="OrthoDB" id="9780430at2"/>
<keyword evidence="2" id="KW-1185">Reference proteome</keyword>
<dbReference type="GO" id="GO:0003824">
    <property type="term" value="F:catalytic activity"/>
    <property type="evidence" value="ECO:0007669"/>
    <property type="project" value="InterPro"/>
</dbReference>
<accession>A0A0M0LAW1</accession>
<dbReference type="Proteomes" id="UP000037558">
    <property type="component" value="Unassembled WGS sequence"/>
</dbReference>
<evidence type="ECO:0000313" key="1">
    <source>
        <dbReference type="EMBL" id="KOO48184.1"/>
    </source>
</evidence>
<dbReference type="InterPro" id="IPR015813">
    <property type="entry name" value="Pyrv/PenolPyrv_kinase-like_dom"/>
</dbReference>
<dbReference type="STRING" id="284581.AMD01_05125"/>
<dbReference type="InterPro" id="IPR040442">
    <property type="entry name" value="Pyrv_kinase-like_dom_sf"/>
</dbReference>
<sequence length="253" mass="28430">MAKNQFQKFKELHYREDVLHLFNCWDVMSAKIIEDKGAKALATSSYAVGDAWGCADGEELPFEYLVWFSKQLAANSNVPVSVDAEGLYADSLETLYNNAQSLFRTGISGINFEDKKIRSHTYELWNVDEQAERIKTLKHVTSSLNTDIFVNARTDIFFKEENHSTDLVKEAVDRAGAYADAGADGIFIPGLTNIELIEEFSKKSPLPVNIMLDSSTVAENMNWKNVGVIRVSYGPHSYFQAQNILAKHLTFSI</sequence>
<reference evidence="2" key="1">
    <citation type="submission" date="2015-08" db="EMBL/GenBank/DDBJ databases">
        <title>Fjat-14210 dsm16467.</title>
        <authorList>
            <person name="Liu B."/>
            <person name="Wang J."/>
            <person name="Zhu Y."/>
            <person name="Liu G."/>
            <person name="Chen Q."/>
            <person name="Chen Z."/>
            <person name="Lan J."/>
            <person name="Che J."/>
            <person name="Ge C."/>
            <person name="Shi H."/>
            <person name="Pan Z."/>
            <person name="Liu X."/>
        </authorList>
    </citation>
    <scope>NUCLEOTIDE SEQUENCE [LARGE SCALE GENOMIC DNA]</scope>
    <source>
        <strain evidence="2">DSM 16467</strain>
    </source>
</reference>
<proteinExistence type="predicted"/>
<protein>
    <recommendedName>
        <fullName evidence="3">Isocitrate lyase/phosphoenolpyruvate mutase family protein</fullName>
    </recommendedName>
</protein>
<dbReference type="Gene3D" id="3.20.20.60">
    <property type="entry name" value="Phosphoenolpyruvate-binding domains"/>
    <property type="match status" value="1"/>
</dbReference>
<dbReference type="RefSeq" id="WP_053400337.1">
    <property type="nucleotide sequence ID" value="NZ_LILC01000006.1"/>
</dbReference>